<dbReference type="AlphaFoldDB" id="A0A0F9ABP2"/>
<protein>
    <submittedName>
        <fullName evidence="2">Uncharacterized protein</fullName>
    </submittedName>
</protein>
<feature type="region of interest" description="Disordered" evidence="1">
    <location>
        <begin position="62"/>
        <end position="87"/>
    </location>
</feature>
<feature type="region of interest" description="Disordered" evidence="1">
    <location>
        <begin position="1"/>
        <end position="21"/>
    </location>
</feature>
<reference evidence="2" key="1">
    <citation type="journal article" date="2015" name="Nature">
        <title>Complex archaea that bridge the gap between prokaryotes and eukaryotes.</title>
        <authorList>
            <person name="Spang A."/>
            <person name="Saw J.H."/>
            <person name="Jorgensen S.L."/>
            <person name="Zaremba-Niedzwiedzka K."/>
            <person name="Martijn J."/>
            <person name="Lind A.E."/>
            <person name="van Eijk R."/>
            <person name="Schleper C."/>
            <person name="Guy L."/>
            <person name="Ettema T.J."/>
        </authorList>
    </citation>
    <scope>NUCLEOTIDE SEQUENCE</scope>
</reference>
<dbReference type="EMBL" id="LAZR01043477">
    <property type="protein sequence ID" value="KKL06969.1"/>
    <property type="molecule type" value="Genomic_DNA"/>
</dbReference>
<organism evidence="2">
    <name type="scientific">marine sediment metagenome</name>
    <dbReference type="NCBI Taxonomy" id="412755"/>
    <lineage>
        <taxon>unclassified sequences</taxon>
        <taxon>metagenomes</taxon>
        <taxon>ecological metagenomes</taxon>
    </lineage>
</organism>
<feature type="compositionally biased region" description="Basic residues" evidence="1">
    <location>
        <begin position="64"/>
        <end position="87"/>
    </location>
</feature>
<comment type="caution">
    <text evidence="2">The sequence shown here is derived from an EMBL/GenBank/DDBJ whole genome shotgun (WGS) entry which is preliminary data.</text>
</comment>
<evidence type="ECO:0000313" key="2">
    <source>
        <dbReference type="EMBL" id="KKL06969.1"/>
    </source>
</evidence>
<accession>A0A0F9ABP2</accession>
<sequence length="87" mass="9869">MPEQPIRSRIAEKKKYQEESDVHTLANAQEIQQDKRRLGAATKRATVMAKDVKAQASKLENVAKKKPVKKASTKRTVSRTVGGRRRR</sequence>
<feature type="compositionally biased region" description="Basic and acidic residues" evidence="1">
    <location>
        <begin position="9"/>
        <end position="21"/>
    </location>
</feature>
<name>A0A0F9ABP2_9ZZZZ</name>
<evidence type="ECO:0000256" key="1">
    <source>
        <dbReference type="SAM" id="MobiDB-lite"/>
    </source>
</evidence>
<proteinExistence type="predicted"/>
<gene>
    <name evidence="2" type="ORF">LCGC14_2590700</name>
</gene>